<gene>
    <name evidence="5" type="ORF">ACFSNB_07040</name>
</gene>
<feature type="domain" description="GGDEF" evidence="4">
    <location>
        <begin position="250"/>
        <end position="379"/>
    </location>
</feature>
<keyword evidence="6" id="KW-1185">Reference proteome</keyword>
<feature type="transmembrane region" description="Helical" evidence="3">
    <location>
        <begin position="6"/>
        <end position="25"/>
    </location>
</feature>
<evidence type="ECO:0000256" key="3">
    <source>
        <dbReference type="SAM" id="Phobius"/>
    </source>
</evidence>
<dbReference type="PROSITE" id="PS51257">
    <property type="entry name" value="PROKAR_LIPOPROTEIN"/>
    <property type="match status" value="1"/>
</dbReference>
<evidence type="ECO:0000313" key="6">
    <source>
        <dbReference type="Proteomes" id="UP001597296"/>
    </source>
</evidence>
<evidence type="ECO:0000313" key="5">
    <source>
        <dbReference type="EMBL" id="MFD2233556.1"/>
    </source>
</evidence>
<dbReference type="SUPFAM" id="SSF55073">
    <property type="entry name" value="Nucleotide cyclase"/>
    <property type="match status" value="1"/>
</dbReference>
<dbReference type="Gene3D" id="3.30.70.270">
    <property type="match status" value="1"/>
</dbReference>
<dbReference type="InterPro" id="IPR043128">
    <property type="entry name" value="Rev_trsase/Diguanyl_cyclase"/>
</dbReference>
<sequence>MLDIRTVMVLLILATAIAACGLALVRHYYLRVPGVGHWVIGNALVALAQGLALARDVLPALVSIVLGHGLTIVAVVVMLAGFQRFTETRMTVLTPGLVVAGGVTLLLAWFTFVVPAPSGRAVTIAATLAGFNLLVGLVLWPGRGAAEPARRVCAVVYFLSVLFFLRCAWVWFDQPPVGPFQGGNLVALVYLFAFVKTLLNSFLQLILVSERLNAELRRQAECDPLTGALNRRAFTLVAAKAMALAERTGQPLTLLMLDLDHFKRANDSRGHAFGDALLCDFVRLAGETLRAQDAFCRHGGEEFLALLPDTDAAQALAVAERLRRAYAALAPARAVAGTVSIGLAGLRPGDDLDGLIRRADQALYQAKTAGRDRTVIAAAGGRAGLGLAMPARAG</sequence>
<dbReference type="PROSITE" id="PS50887">
    <property type="entry name" value="GGDEF"/>
    <property type="match status" value="1"/>
</dbReference>
<dbReference type="PANTHER" id="PTHR45138">
    <property type="entry name" value="REGULATORY COMPONENTS OF SENSORY TRANSDUCTION SYSTEM"/>
    <property type="match status" value="1"/>
</dbReference>
<organism evidence="5 6">
    <name type="scientific">Phaeospirillum tilakii</name>
    <dbReference type="NCBI Taxonomy" id="741673"/>
    <lineage>
        <taxon>Bacteria</taxon>
        <taxon>Pseudomonadati</taxon>
        <taxon>Pseudomonadota</taxon>
        <taxon>Alphaproteobacteria</taxon>
        <taxon>Rhodospirillales</taxon>
        <taxon>Rhodospirillaceae</taxon>
        <taxon>Phaeospirillum</taxon>
    </lineage>
</organism>
<dbReference type="Proteomes" id="UP001597296">
    <property type="component" value="Unassembled WGS sequence"/>
</dbReference>
<proteinExistence type="predicted"/>
<feature type="transmembrane region" description="Helical" evidence="3">
    <location>
        <begin position="121"/>
        <end position="140"/>
    </location>
</feature>
<protein>
    <recommendedName>
        <fullName evidence="1">diguanylate cyclase</fullName>
        <ecNumber evidence="1">2.7.7.65</ecNumber>
    </recommendedName>
</protein>
<dbReference type="RefSeq" id="WP_377315345.1">
    <property type="nucleotide sequence ID" value="NZ_JBHUIY010000010.1"/>
</dbReference>
<comment type="catalytic activity">
    <reaction evidence="2">
        <text>2 GTP = 3',3'-c-di-GMP + 2 diphosphate</text>
        <dbReference type="Rhea" id="RHEA:24898"/>
        <dbReference type="ChEBI" id="CHEBI:33019"/>
        <dbReference type="ChEBI" id="CHEBI:37565"/>
        <dbReference type="ChEBI" id="CHEBI:58805"/>
        <dbReference type="EC" id="2.7.7.65"/>
    </reaction>
</comment>
<evidence type="ECO:0000259" key="4">
    <source>
        <dbReference type="PROSITE" id="PS50887"/>
    </source>
</evidence>
<name>A0ABW5CBG2_9PROT</name>
<dbReference type="NCBIfam" id="TIGR00254">
    <property type="entry name" value="GGDEF"/>
    <property type="match status" value="1"/>
</dbReference>
<dbReference type="EC" id="2.7.7.65" evidence="1"/>
<dbReference type="Pfam" id="PF00990">
    <property type="entry name" value="GGDEF"/>
    <property type="match status" value="1"/>
</dbReference>
<comment type="caution">
    <text evidence="5">The sequence shown here is derived from an EMBL/GenBank/DDBJ whole genome shotgun (WGS) entry which is preliminary data.</text>
</comment>
<dbReference type="InterPro" id="IPR000160">
    <property type="entry name" value="GGDEF_dom"/>
</dbReference>
<dbReference type="EMBL" id="JBHUIY010000010">
    <property type="protein sequence ID" value="MFD2233556.1"/>
    <property type="molecule type" value="Genomic_DNA"/>
</dbReference>
<dbReference type="SMART" id="SM00267">
    <property type="entry name" value="GGDEF"/>
    <property type="match status" value="1"/>
</dbReference>
<accession>A0ABW5CBG2</accession>
<evidence type="ECO:0000256" key="2">
    <source>
        <dbReference type="ARBA" id="ARBA00034247"/>
    </source>
</evidence>
<evidence type="ECO:0000256" key="1">
    <source>
        <dbReference type="ARBA" id="ARBA00012528"/>
    </source>
</evidence>
<feature type="transmembrane region" description="Helical" evidence="3">
    <location>
        <begin position="152"/>
        <end position="172"/>
    </location>
</feature>
<keyword evidence="3" id="KW-0472">Membrane</keyword>
<dbReference type="InterPro" id="IPR050469">
    <property type="entry name" value="Diguanylate_Cyclase"/>
</dbReference>
<feature type="transmembrane region" description="Helical" evidence="3">
    <location>
        <begin position="92"/>
        <end position="115"/>
    </location>
</feature>
<dbReference type="InterPro" id="IPR029787">
    <property type="entry name" value="Nucleotide_cyclase"/>
</dbReference>
<keyword evidence="3" id="KW-0812">Transmembrane</keyword>
<dbReference type="CDD" id="cd01949">
    <property type="entry name" value="GGDEF"/>
    <property type="match status" value="1"/>
</dbReference>
<reference evidence="6" key="1">
    <citation type="journal article" date="2019" name="Int. J. Syst. Evol. Microbiol.">
        <title>The Global Catalogue of Microorganisms (GCM) 10K type strain sequencing project: providing services to taxonomists for standard genome sequencing and annotation.</title>
        <authorList>
            <consortium name="The Broad Institute Genomics Platform"/>
            <consortium name="The Broad Institute Genome Sequencing Center for Infectious Disease"/>
            <person name="Wu L."/>
            <person name="Ma J."/>
        </authorList>
    </citation>
    <scope>NUCLEOTIDE SEQUENCE [LARGE SCALE GENOMIC DNA]</scope>
    <source>
        <strain evidence="6">KCTC 15012</strain>
    </source>
</reference>
<feature type="transmembrane region" description="Helical" evidence="3">
    <location>
        <begin position="184"/>
        <end position="208"/>
    </location>
</feature>
<dbReference type="PANTHER" id="PTHR45138:SF9">
    <property type="entry name" value="DIGUANYLATE CYCLASE DGCM-RELATED"/>
    <property type="match status" value="1"/>
</dbReference>
<keyword evidence="3" id="KW-1133">Transmembrane helix</keyword>
<feature type="transmembrane region" description="Helical" evidence="3">
    <location>
        <begin position="60"/>
        <end position="80"/>
    </location>
</feature>